<dbReference type="AlphaFoldDB" id="A0A1J4V9L9"/>
<dbReference type="Proteomes" id="UP000183206">
    <property type="component" value="Unassembled WGS sequence"/>
</dbReference>
<organism evidence="1 2">
    <name type="scientific">Candidatus Nomurabacteria bacterium CG1_02_47_685</name>
    <dbReference type="NCBI Taxonomy" id="1805282"/>
    <lineage>
        <taxon>Bacteria</taxon>
        <taxon>Candidatus Nomuraibacteriota</taxon>
    </lineage>
</organism>
<dbReference type="SUPFAM" id="SSF55729">
    <property type="entry name" value="Acyl-CoA N-acyltransferases (Nat)"/>
    <property type="match status" value="1"/>
</dbReference>
<dbReference type="Pfam" id="PF13444">
    <property type="entry name" value="Acetyltransf_5"/>
    <property type="match status" value="1"/>
</dbReference>
<accession>A0A1J4V9L9</accession>
<gene>
    <name evidence="1" type="ORF">AUJ44_01565</name>
</gene>
<reference evidence="1 2" key="1">
    <citation type="journal article" date="2016" name="Environ. Microbiol.">
        <title>Genomic resolution of a cold subsurface aquifer community provides metabolic insights for novel microbes adapted to high CO concentrations.</title>
        <authorList>
            <person name="Probst A.J."/>
            <person name="Castelle C.J."/>
            <person name="Singh A."/>
            <person name="Brown C.T."/>
            <person name="Anantharaman K."/>
            <person name="Sharon I."/>
            <person name="Hug L.A."/>
            <person name="Burstein D."/>
            <person name="Emerson J.B."/>
            <person name="Thomas B.C."/>
            <person name="Banfield J.F."/>
        </authorList>
    </citation>
    <scope>NUCLEOTIDE SEQUENCE [LARGE SCALE GENOMIC DNA]</scope>
    <source>
        <strain evidence="1">CG1_02_47_685</strain>
    </source>
</reference>
<evidence type="ECO:0000313" key="2">
    <source>
        <dbReference type="Proteomes" id="UP000183206"/>
    </source>
</evidence>
<evidence type="ECO:0008006" key="3">
    <source>
        <dbReference type="Google" id="ProtNLM"/>
    </source>
</evidence>
<sequence>MLSVKVLLRGSDDPLRAKFLALRRAVYCDRLGYETPETEADNHDECATFVVVVDGAAVVAGCRIVCGRDVTLPMQERLPGISVPQNVAEVSRAIVASRSPCVDLLLYAGIFRHLFRKRYVAGVALFDLAYYRKVNGIFPGFFRKIAEEEWEHAGVRHIPIVGYLKDFRQYAESLIPRIGRADPHPEAV</sequence>
<evidence type="ECO:0000313" key="1">
    <source>
        <dbReference type="EMBL" id="OIO32739.1"/>
    </source>
</evidence>
<dbReference type="InterPro" id="IPR016181">
    <property type="entry name" value="Acyl_CoA_acyltransferase"/>
</dbReference>
<protein>
    <recommendedName>
        <fullName evidence="3">Long-chain N-acyl amino acid synthase</fullName>
    </recommendedName>
</protein>
<proteinExistence type="predicted"/>
<dbReference type="EMBL" id="MNVO01000027">
    <property type="protein sequence ID" value="OIO32739.1"/>
    <property type="molecule type" value="Genomic_DNA"/>
</dbReference>
<dbReference type="Gene3D" id="3.40.630.30">
    <property type="match status" value="1"/>
</dbReference>
<comment type="caution">
    <text evidence="1">The sequence shown here is derived from an EMBL/GenBank/DDBJ whole genome shotgun (WGS) entry which is preliminary data.</text>
</comment>
<name>A0A1J4V9L9_9BACT</name>